<gene>
    <name evidence="2" type="ORF">I303_01712</name>
    <name evidence="3" type="ORF">I303_102147</name>
</gene>
<dbReference type="EMBL" id="KI894028">
    <property type="protein sequence ID" value="OBR87505.1"/>
    <property type="molecule type" value="Genomic_DNA"/>
</dbReference>
<feature type="compositionally biased region" description="Polar residues" evidence="1">
    <location>
        <begin position="28"/>
        <end position="38"/>
    </location>
</feature>
<evidence type="ECO:0000256" key="1">
    <source>
        <dbReference type="SAM" id="MobiDB-lite"/>
    </source>
</evidence>
<reference evidence="3" key="2">
    <citation type="submission" date="2013-07" db="EMBL/GenBank/DDBJ databases">
        <authorList>
            <consortium name="The Broad Institute Genome Sequencing Platform"/>
            <person name="Cuomo C."/>
            <person name="Litvintseva A."/>
            <person name="Chen Y."/>
            <person name="Heitman J."/>
            <person name="Sun S."/>
            <person name="Springer D."/>
            <person name="Dromer F."/>
            <person name="Young S.K."/>
            <person name="Zeng Q."/>
            <person name="Gargeya S."/>
            <person name="Fitzgerald M."/>
            <person name="Abouelleil A."/>
            <person name="Alvarado L."/>
            <person name="Berlin A.M."/>
            <person name="Chapman S.B."/>
            <person name="Dewar J."/>
            <person name="Goldberg J."/>
            <person name="Griggs A."/>
            <person name="Gujja S."/>
            <person name="Hansen M."/>
            <person name="Howarth C."/>
            <person name="Imamovic A."/>
            <person name="Larimer J."/>
            <person name="McCowan C."/>
            <person name="Murphy C."/>
            <person name="Pearson M."/>
            <person name="Priest M."/>
            <person name="Roberts A."/>
            <person name="Saif S."/>
            <person name="Shea T."/>
            <person name="Sykes S."/>
            <person name="Wortman J."/>
            <person name="Nusbaum C."/>
            <person name="Birren B."/>
        </authorList>
    </citation>
    <scope>NUCLEOTIDE SEQUENCE</scope>
    <source>
        <strain evidence="3">CBS 10117</strain>
    </source>
</reference>
<dbReference type="STRING" id="1296121.A0A1A6ABS7"/>
<feature type="region of interest" description="Disordered" evidence="1">
    <location>
        <begin position="1"/>
        <end position="92"/>
    </location>
</feature>
<feature type="compositionally biased region" description="Acidic residues" evidence="1">
    <location>
        <begin position="82"/>
        <end position="92"/>
    </location>
</feature>
<dbReference type="RefSeq" id="XP_018265347.1">
    <property type="nucleotide sequence ID" value="XM_018405066.1"/>
</dbReference>
<sequence length="607" mass="67928">MPLPPATFPPILNNTSSQIRYESDTDSDNNVRTAQGRRSYSFEMPSVNAGIVQADSDTSSDEEESMSSTSSAELVSRPSSESDSDEDDSEDGIDFYSHLRVQEEDRTPRKITRKKVQLLQALRCVFVAISKANGEKIIEDELRGPSCSRGEIGLALSARAIHKREGCQGTASSVKRGHPSKGPLSELSAVIDTPWTKLVQLLSCMKSAFDSDSDTTSEIKACSNILHHLVQRELLPLSGDKGYIRTLNGIESRSIRSFRSIVQRQVLPGPVQELAPDDANVIIAMPPFLHLRLISFALHAEPTIPRILDLSRLPIQDLDADASTFLREQDFHSILRLVGVNILDVHLVDLSNNRLRSSTVDDQSINLTLDSFFSNFPFVNIEAIDLRYNPKLKCLPLGIVRLPHLQHIFTEGTRLTKARHRGGSHLGFSEGDYLYRYSGSEIVLNVPNSTMRLNPKYRKSSLIYHCVSSLKLPVFTNQFKSKQDLEAYNESIEDCLPERYLGFFRNAYACDRCLEIQLTLRPVGSTVTGWIMDDIHDSRLKGAGEGEGEDGHEQSNPEHGDDKVRSNKIINILGRCCISCKRQIADRHRRLGIEVPEQLRMDLEGSR</sequence>
<name>A0A1A6ABS7_9TREE</name>
<protein>
    <submittedName>
        <fullName evidence="2">Uncharacterized protein</fullName>
    </submittedName>
</protein>
<proteinExistence type="predicted"/>
<evidence type="ECO:0000313" key="4">
    <source>
        <dbReference type="Proteomes" id="UP000078595"/>
    </source>
</evidence>
<dbReference type="EMBL" id="CP144531">
    <property type="protein sequence ID" value="WWC59590.1"/>
    <property type="molecule type" value="Genomic_DNA"/>
</dbReference>
<feature type="region of interest" description="Disordered" evidence="1">
    <location>
        <begin position="541"/>
        <end position="564"/>
    </location>
</feature>
<dbReference type="OrthoDB" id="2565084at2759"/>
<evidence type="ECO:0000313" key="3">
    <source>
        <dbReference type="EMBL" id="WWC59590.1"/>
    </source>
</evidence>
<organism evidence="2">
    <name type="scientific">Kwoniella dejecticola CBS 10117</name>
    <dbReference type="NCBI Taxonomy" id="1296121"/>
    <lineage>
        <taxon>Eukaryota</taxon>
        <taxon>Fungi</taxon>
        <taxon>Dikarya</taxon>
        <taxon>Basidiomycota</taxon>
        <taxon>Agaricomycotina</taxon>
        <taxon>Tremellomycetes</taxon>
        <taxon>Tremellales</taxon>
        <taxon>Cryptococcaceae</taxon>
        <taxon>Kwoniella</taxon>
    </lineage>
</organism>
<keyword evidence="4" id="KW-1185">Reference proteome</keyword>
<dbReference type="AlphaFoldDB" id="A0A1A6ABS7"/>
<reference evidence="2" key="1">
    <citation type="submission" date="2013-07" db="EMBL/GenBank/DDBJ databases">
        <title>The Genome Sequence of Cryptococcus dejecticola CBS10117.</title>
        <authorList>
            <consortium name="The Broad Institute Genome Sequencing Platform"/>
            <person name="Cuomo C."/>
            <person name="Litvintseva A."/>
            <person name="Chen Y."/>
            <person name="Heitman J."/>
            <person name="Sun S."/>
            <person name="Springer D."/>
            <person name="Dromer F."/>
            <person name="Young S.K."/>
            <person name="Zeng Q."/>
            <person name="Gargeya S."/>
            <person name="Fitzgerald M."/>
            <person name="Abouelleil A."/>
            <person name="Alvarado L."/>
            <person name="Berlin A.M."/>
            <person name="Chapman S.B."/>
            <person name="Dewar J."/>
            <person name="Goldberg J."/>
            <person name="Griggs A."/>
            <person name="Gujja S."/>
            <person name="Hansen M."/>
            <person name="Howarth C."/>
            <person name="Imamovic A."/>
            <person name="Larimer J."/>
            <person name="McCowan C."/>
            <person name="Murphy C."/>
            <person name="Pearson M."/>
            <person name="Priest M."/>
            <person name="Roberts A."/>
            <person name="Saif S."/>
            <person name="Shea T."/>
            <person name="Sykes S."/>
            <person name="Wortman J."/>
            <person name="Nusbaum C."/>
            <person name="Birren B."/>
        </authorList>
    </citation>
    <scope>NUCLEOTIDE SEQUENCE [LARGE SCALE GENOMIC DNA]</scope>
    <source>
        <strain evidence="2">CBS 10117</strain>
    </source>
</reference>
<evidence type="ECO:0000313" key="2">
    <source>
        <dbReference type="EMBL" id="OBR87505.1"/>
    </source>
</evidence>
<dbReference type="GeneID" id="28965411"/>
<dbReference type="VEuPathDB" id="FungiDB:I303_01712"/>
<dbReference type="KEGG" id="kdj:28965411"/>
<accession>A0A1A6ABS7</accession>
<dbReference type="Proteomes" id="UP000078595">
    <property type="component" value="Chromosome 2"/>
</dbReference>
<reference evidence="3" key="3">
    <citation type="submission" date="2024-02" db="EMBL/GenBank/DDBJ databases">
        <title>Comparative genomics of Cryptococcus and Kwoniella reveals pathogenesis evolution and contrasting modes of karyotype evolution via chromosome fusion or intercentromeric recombination.</title>
        <authorList>
            <person name="Coelho M.A."/>
            <person name="David-Palma M."/>
            <person name="Shea T."/>
            <person name="Bowers K."/>
            <person name="McGinley-Smith S."/>
            <person name="Mohammad A.W."/>
            <person name="Gnirke A."/>
            <person name="Yurkov A.M."/>
            <person name="Nowrousian M."/>
            <person name="Sun S."/>
            <person name="Cuomo C.A."/>
            <person name="Heitman J."/>
        </authorList>
    </citation>
    <scope>NUCLEOTIDE SEQUENCE</scope>
    <source>
        <strain evidence="3">CBS 10117</strain>
    </source>
</reference>